<dbReference type="Gene3D" id="3.40.50.12780">
    <property type="entry name" value="N-terminal domain of ligase-like"/>
    <property type="match status" value="1"/>
</dbReference>
<sequence length="552" mass="59576">MTDQAGTNPMAVTDWDESRFDPLDGPATIPAQLRETVRLCGERLFLAGEDGRRLTFVEAEGAARRMARAFIASGLTAGDRVAIWAPNSIEWIIATLGVQLAGGILVPLNTRFKGEEAAFILEKSRATFLCTVGSFLGNDYAAMIRAARGGSGDDRPVNGLPHLREIILFDADPLNAFLAWAESTTEAELDQRIAEIGPGTICDILFTSGTTGNPKGAMFSHQQALGTVRSYNFVNRLEAGERMVIVNPFFHSFGYRAGWVSCMIAGLTAYPVAELKADALCALIERERISVLPGPPALFQTLVDQPSTHDISSLRIGITGSANLPVALMQACKDQLGLELILTSYGLTENTAMGTSCRFGDDAETLATRVGKPFPGWEIRLVSPENAPVGVEEPGEICFRGFSVMQGYFEDPAATAEAVDAEGWLHTGDVGIIDERGYLRVVDRLKDIIIVGGFNVYPAEVENILVNAPGVAEVSVVGMPDHRMGEVAAAFVVPTPGTTLDPVELTRWSREHMANFKVPRRFVSLAELPKTPLGKVRRVELKAAAKALVETD</sequence>
<dbReference type="InterPro" id="IPR020845">
    <property type="entry name" value="AMP-binding_CS"/>
</dbReference>
<dbReference type="Proteomes" id="UP001222770">
    <property type="component" value="Unassembled WGS sequence"/>
</dbReference>
<organism evidence="5 6">
    <name type="scientific">Novosphingobium cyanobacteriorum</name>
    <dbReference type="NCBI Taxonomy" id="3024215"/>
    <lineage>
        <taxon>Bacteria</taxon>
        <taxon>Pseudomonadati</taxon>
        <taxon>Pseudomonadota</taxon>
        <taxon>Alphaproteobacteria</taxon>
        <taxon>Sphingomonadales</taxon>
        <taxon>Sphingomonadaceae</taxon>
        <taxon>Novosphingobium</taxon>
    </lineage>
</organism>
<gene>
    <name evidence="5" type="ORF">POM99_17215</name>
</gene>
<dbReference type="InterPro" id="IPR000873">
    <property type="entry name" value="AMP-dep_synth/lig_dom"/>
</dbReference>
<comment type="caution">
    <text evidence="5">The sequence shown here is derived from an EMBL/GenBank/DDBJ whole genome shotgun (WGS) entry which is preliminary data.</text>
</comment>
<dbReference type="SUPFAM" id="SSF56801">
    <property type="entry name" value="Acetyl-CoA synthetase-like"/>
    <property type="match status" value="1"/>
</dbReference>
<dbReference type="InterPro" id="IPR042099">
    <property type="entry name" value="ANL_N_sf"/>
</dbReference>
<evidence type="ECO:0000313" key="6">
    <source>
        <dbReference type="Proteomes" id="UP001222770"/>
    </source>
</evidence>
<feature type="domain" description="AMP-dependent synthetase/ligase" evidence="3">
    <location>
        <begin position="38"/>
        <end position="409"/>
    </location>
</feature>
<dbReference type="InterPro" id="IPR025110">
    <property type="entry name" value="AMP-bd_C"/>
</dbReference>
<protein>
    <submittedName>
        <fullName evidence="5">AMP-binding protein</fullName>
    </submittedName>
</protein>
<reference evidence="5 6" key="1">
    <citation type="submission" date="2023-03" db="EMBL/GenBank/DDBJ databases">
        <title>Novosphingobium cyanobacteriorum sp. nov., isolated from a eutrophic reservoir during the Microcystis bloom period.</title>
        <authorList>
            <person name="Kang M."/>
            <person name="Le V."/>
            <person name="Ko S.-R."/>
            <person name="Lee S.-A."/>
            <person name="Ahn C.-Y."/>
        </authorList>
    </citation>
    <scope>NUCLEOTIDE SEQUENCE [LARGE SCALE GENOMIC DNA]</scope>
    <source>
        <strain evidence="5 6">HBC54</strain>
    </source>
</reference>
<name>A0ABT6CMC0_9SPHN</name>
<dbReference type="RefSeq" id="WP_277279722.1">
    <property type="nucleotide sequence ID" value="NZ_JAROCY010000018.1"/>
</dbReference>
<accession>A0ABT6CMC0</accession>
<dbReference type="EMBL" id="JAROCY010000018">
    <property type="protein sequence ID" value="MDF8334951.1"/>
    <property type="molecule type" value="Genomic_DNA"/>
</dbReference>
<evidence type="ECO:0000313" key="5">
    <source>
        <dbReference type="EMBL" id="MDF8334951.1"/>
    </source>
</evidence>
<evidence type="ECO:0000256" key="2">
    <source>
        <dbReference type="ARBA" id="ARBA00022598"/>
    </source>
</evidence>
<dbReference type="PANTHER" id="PTHR43201">
    <property type="entry name" value="ACYL-COA SYNTHETASE"/>
    <property type="match status" value="1"/>
</dbReference>
<evidence type="ECO:0000259" key="3">
    <source>
        <dbReference type="Pfam" id="PF00501"/>
    </source>
</evidence>
<evidence type="ECO:0000259" key="4">
    <source>
        <dbReference type="Pfam" id="PF13193"/>
    </source>
</evidence>
<dbReference type="InterPro" id="IPR045851">
    <property type="entry name" value="AMP-bd_C_sf"/>
</dbReference>
<keyword evidence="2" id="KW-0436">Ligase</keyword>
<keyword evidence="6" id="KW-1185">Reference proteome</keyword>
<dbReference type="PROSITE" id="PS00455">
    <property type="entry name" value="AMP_BINDING"/>
    <property type="match status" value="1"/>
</dbReference>
<dbReference type="PANTHER" id="PTHR43201:SF5">
    <property type="entry name" value="MEDIUM-CHAIN ACYL-COA LIGASE ACSF2, MITOCHONDRIAL"/>
    <property type="match status" value="1"/>
</dbReference>
<dbReference type="Pfam" id="PF00501">
    <property type="entry name" value="AMP-binding"/>
    <property type="match status" value="1"/>
</dbReference>
<feature type="domain" description="AMP-binding enzyme C-terminal" evidence="4">
    <location>
        <begin position="460"/>
        <end position="535"/>
    </location>
</feature>
<dbReference type="Gene3D" id="3.30.300.30">
    <property type="match status" value="1"/>
</dbReference>
<dbReference type="Pfam" id="PF13193">
    <property type="entry name" value="AMP-binding_C"/>
    <property type="match status" value="1"/>
</dbReference>
<proteinExistence type="inferred from homology"/>
<comment type="similarity">
    <text evidence="1">Belongs to the ATP-dependent AMP-binding enzyme family.</text>
</comment>
<evidence type="ECO:0000256" key="1">
    <source>
        <dbReference type="ARBA" id="ARBA00006432"/>
    </source>
</evidence>